<reference evidence="3" key="1">
    <citation type="journal article" date="2019" name="Int. J. Syst. Evol. Microbiol.">
        <title>The Global Catalogue of Microorganisms (GCM) 10K type strain sequencing project: providing services to taxonomists for standard genome sequencing and annotation.</title>
        <authorList>
            <consortium name="The Broad Institute Genomics Platform"/>
            <consortium name="The Broad Institute Genome Sequencing Center for Infectious Disease"/>
            <person name="Wu L."/>
            <person name="Ma J."/>
        </authorList>
    </citation>
    <scope>NUCLEOTIDE SEQUENCE [LARGE SCALE GENOMIC DNA]</scope>
    <source>
        <strain evidence="3">JCM 12928</strain>
    </source>
</reference>
<keyword evidence="3" id="KW-1185">Reference proteome</keyword>
<organism evidence="2 3">
    <name type="scientific">Brevundimonas kwangchunensis</name>
    <dbReference type="NCBI Taxonomy" id="322163"/>
    <lineage>
        <taxon>Bacteria</taxon>
        <taxon>Pseudomonadati</taxon>
        <taxon>Pseudomonadota</taxon>
        <taxon>Alphaproteobacteria</taxon>
        <taxon>Caulobacterales</taxon>
        <taxon>Caulobacteraceae</taxon>
        <taxon>Brevundimonas</taxon>
    </lineage>
</organism>
<evidence type="ECO:0000256" key="1">
    <source>
        <dbReference type="SAM" id="MobiDB-lite"/>
    </source>
</evidence>
<feature type="region of interest" description="Disordered" evidence="1">
    <location>
        <begin position="23"/>
        <end position="49"/>
    </location>
</feature>
<evidence type="ECO:0000313" key="3">
    <source>
        <dbReference type="Proteomes" id="UP001501352"/>
    </source>
</evidence>
<evidence type="ECO:0000313" key="2">
    <source>
        <dbReference type="EMBL" id="GAA0617451.1"/>
    </source>
</evidence>
<name>A0ABN1GRL7_9CAUL</name>
<proteinExistence type="predicted"/>
<comment type="caution">
    <text evidence="2">The sequence shown here is derived from an EMBL/GenBank/DDBJ whole genome shotgun (WGS) entry which is preliminary data.</text>
</comment>
<dbReference type="Proteomes" id="UP001501352">
    <property type="component" value="Unassembled WGS sequence"/>
</dbReference>
<accession>A0ABN1GRL7</accession>
<gene>
    <name evidence="2" type="ORF">GCM10009422_10830</name>
</gene>
<protein>
    <submittedName>
        <fullName evidence="2">Uncharacterized protein</fullName>
    </submittedName>
</protein>
<sequence>MTIRQRRVVSFRTKAVFSAPNGLEAREDGVRPDPCTQPEQGVAGEQGNAGAAVMTTPHAGELPCV</sequence>
<dbReference type="EMBL" id="BAAAGA010000002">
    <property type="protein sequence ID" value="GAA0617451.1"/>
    <property type="molecule type" value="Genomic_DNA"/>
</dbReference>